<evidence type="ECO:0000256" key="1">
    <source>
        <dbReference type="ARBA" id="ARBA00022598"/>
    </source>
</evidence>
<dbReference type="Gene3D" id="3.30.1490.20">
    <property type="entry name" value="ATP-grasp fold, A domain"/>
    <property type="match status" value="1"/>
</dbReference>
<organism evidence="6 7">
    <name type="scientific">Vibrio spartinae</name>
    <dbReference type="NCBI Taxonomy" id="1918945"/>
    <lineage>
        <taxon>Bacteria</taxon>
        <taxon>Pseudomonadati</taxon>
        <taxon>Pseudomonadota</taxon>
        <taxon>Gammaproteobacteria</taxon>
        <taxon>Vibrionales</taxon>
        <taxon>Vibrionaceae</taxon>
        <taxon>Vibrio</taxon>
    </lineage>
</organism>
<dbReference type="PROSITE" id="PS50975">
    <property type="entry name" value="ATP_GRASP"/>
    <property type="match status" value="1"/>
</dbReference>
<gene>
    <name evidence="6" type="primary">purT_2</name>
    <name evidence="6" type="ORF">Vspart_03531</name>
</gene>
<dbReference type="InterPro" id="IPR052032">
    <property type="entry name" value="ATP-dep_AA_Ligase"/>
</dbReference>
<keyword evidence="1" id="KW-0436">Ligase</keyword>
<evidence type="ECO:0000256" key="4">
    <source>
        <dbReference type="PROSITE-ProRule" id="PRU00409"/>
    </source>
</evidence>
<sequence>MYSQGSIEKTKAVLFIGGASRKQLPQFSCQANQRGLKVVIIDVKTNFDHVVKFQNLIDEKCTVSSYTYDVVWPEIDKLSKIYNFVCCLALTDKSILTAARIANTLSVPHSPVSALQLTRNKFDCRTFLSEKGFSQPEVFLCFSLTQALETLHKIGGPAILKPVDDSGSSGVQLVRNIESLRDAFKNFSYDTERGFILEAFQNGQEYSIDGFILNGSPVCLAVARKCLFDGPNFIESGHVVPASISDDILAYAKQSVSQAIVEIGLSHGFFHVEFWIDGDQVVLGEIHGRPGGDYLHLLSQLASGVELYGPVFEQALGHHVSSSRCHSPEACAVGFLSAPAGRVVSISGIEAVVQDSDCILLDFSLNVGDHIAPLRKSSDRPGCVIARGATPWHAEQTVARLIELINIEVENEFA</sequence>
<dbReference type="PANTHER" id="PTHR43585:SF2">
    <property type="entry name" value="ATP-GRASP ENZYME FSQD"/>
    <property type="match status" value="1"/>
</dbReference>
<dbReference type="GO" id="GO:0016740">
    <property type="term" value="F:transferase activity"/>
    <property type="evidence" value="ECO:0007669"/>
    <property type="project" value="UniProtKB-KW"/>
</dbReference>
<evidence type="ECO:0000256" key="2">
    <source>
        <dbReference type="ARBA" id="ARBA00022741"/>
    </source>
</evidence>
<dbReference type="SUPFAM" id="SSF56059">
    <property type="entry name" value="Glutathione synthetase ATP-binding domain-like"/>
    <property type="match status" value="1"/>
</dbReference>
<dbReference type="Gene3D" id="3.40.50.20">
    <property type="match status" value="1"/>
</dbReference>
<dbReference type="PANTHER" id="PTHR43585">
    <property type="entry name" value="FUMIPYRROLE BIOSYNTHESIS PROTEIN C"/>
    <property type="match status" value="1"/>
</dbReference>
<evidence type="ECO:0000256" key="3">
    <source>
        <dbReference type="ARBA" id="ARBA00022840"/>
    </source>
</evidence>
<dbReference type="InterPro" id="IPR013815">
    <property type="entry name" value="ATP_grasp_subdomain_1"/>
</dbReference>
<dbReference type="Pfam" id="PF13535">
    <property type="entry name" value="ATP-grasp_4"/>
    <property type="match status" value="1"/>
</dbReference>
<protein>
    <submittedName>
        <fullName evidence="6">Phosphoribosylglycinamide formyltransferase 2</fullName>
        <ecNumber evidence="6">2.1.2.-</ecNumber>
    </submittedName>
</protein>
<accession>A0ABX6R3S6</accession>
<keyword evidence="2 4" id="KW-0547">Nucleotide-binding</keyword>
<dbReference type="InterPro" id="IPR011761">
    <property type="entry name" value="ATP-grasp"/>
</dbReference>
<reference evidence="6 7" key="1">
    <citation type="journal article" date="2020" name="J. Nat. Prod.">
        <title>Genomics-Metabolomics Profiling Disclosed Marine Vibrio spartinae 3.6 as a Producer of a New Branched Side Chain Prodigiosin.</title>
        <authorList>
            <person name="Vitale G.A."/>
            <person name="Sciarretta M."/>
            <person name="Palma Esposito F."/>
            <person name="January G.G."/>
            <person name="Giaccio M."/>
            <person name="Bunk B."/>
            <person name="Sproer C."/>
            <person name="Bajerski F."/>
            <person name="Power D."/>
            <person name="Festa C."/>
            <person name="Monti M.C."/>
            <person name="D'Auria M.V."/>
            <person name="de Pascale D."/>
        </authorList>
    </citation>
    <scope>NUCLEOTIDE SEQUENCE [LARGE SCALE GENOMIC DNA]</scope>
    <source>
        <strain evidence="6 7">3.6</strain>
    </source>
</reference>
<name>A0ABX6R3S6_9VIBR</name>
<dbReference type="Gene3D" id="3.30.470.20">
    <property type="entry name" value="ATP-grasp fold, B domain"/>
    <property type="match status" value="1"/>
</dbReference>
<keyword evidence="3 4" id="KW-0067">ATP-binding</keyword>
<evidence type="ECO:0000259" key="5">
    <source>
        <dbReference type="PROSITE" id="PS50975"/>
    </source>
</evidence>
<proteinExistence type="predicted"/>
<keyword evidence="7" id="KW-1185">Reference proteome</keyword>
<dbReference type="Proteomes" id="UP000515264">
    <property type="component" value="Chromosome 2"/>
</dbReference>
<evidence type="ECO:0000313" key="7">
    <source>
        <dbReference type="Proteomes" id="UP000515264"/>
    </source>
</evidence>
<feature type="domain" description="ATP-grasp" evidence="5">
    <location>
        <begin position="125"/>
        <end position="316"/>
    </location>
</feature>
<dbReference type="EMBL" id="CP046269">
    <property type="protein sequence ID" value="QMV16146.1"/>
    <property type="molecule type" value="Genomic_DNA"/>
</dbReference>
<keyword evidence="6" id="KW-0808">Transferase</keyword>
<evidence type="ECO:0000313" key="6">
    <source>
        <dbReference type="EMBL" id="QMV16146.1"/>
    </source>
</evidence>
<dbReference type="InterPro" id="IPR040570">
    <property type="entry name" value="LAL_C2"/>
</dbReference>
<dbReference type="EC" id="2.1.2.-" evidence="6"/>
<dbReference type="Pfam" id="PF18603">
    <property type="entry name" value="LAL_C2"/>
    <property type="match status" value="1"/>
</dbReference>
<dbReference type="RefSeq" id="WP_182288928.1">
    <property type="nucleotide sequence ID" value="NZ_CP046269.1"/>
</dbReference>